<dbReference type="PRINTS" id="PR00081">
    <property type="entry name" value="GDHRDH"/>
</dbReference>
<sequence>MRWQTFAVCAGLVRAQDRSQGMRGKRRMRMQGKVAVITGAASGIGRRTAERVVEEGGRVILADIQDAAGQRLAETLGEATRFIRCDVTREADIAAAVALAERIWGRLDLMFNNAGRPGVPDPIESMPAEGWDEAMAVLLRSVMLGIKHAAPVMTRQGGGAIVNTASVAGLIPGSTATAYSVAKSAVIQLTKCAALELAGQGVRVNCICPGVIATPIFGRSAGLPTQLDAKVAEEAARTAAGMHPLGREGRADDIADGVLYLADDRAGFVTGIALTIDGGLAAGMTPAQRGALWAPLRSAVNALADDAR</sequence>
<keyword evidence="5" id="KW-0753">Steroid metabolism</keyword>
<proteinExistence type="inferred from homology"/>
<comment type="similarity">
    <text evidence="1">Belongs to the short-chain dehydrogenases/reductases (SDR) family.</text>
</comment>
<keyword evidence="3" id="KW-0520">NAD</keyword>
<name>A0ABS1D2H9_9PROT</name>
<evidence type="ECO:0000256" key="5">
    <source>
        <dbReference type="ARBA" id="ARBA00023221"/>
    </source>
</evidence>
<dbReference type="PANTHER" id="PTHR43180">
    <property type="entry name" value="3-OXOACYL-(ACYL-CARRIER-PROTEIN) REDUCTASE (AFU_ORTHOLOGUE AFUA_6G11210)"/>
    <property type="match status" value="1"/>
</dbReference>
<evidence type="ECO:0008006" key="8">
    <source>
        <dbReference type="Google" id="ProtNLM"/>
    </source>
</evidence>
<dbReference type="SUPFAM" id="SSF51735">
    <property type="entry name" value="NAD(P)-binding Rossmann-fold domains"/>
    <property type="match status" value="1"/>
</dbReference>
<keyword evidence="7" id="KW-1185">Reference proteome</keyword>
<protein>
    <recommendedName>
        <fullName evidence="8">2,5-dichloro-2,5-cyclohexadiene-1,4-diol dehydrogenase</fullName>
    </recommendedName>
</protein>
<evidence type="ECO:0000313" key="6">
    <source>
        <dbReference type="EMBL" id="MBK1660109.1"/>
    </source>
</evidence>
<dbReference type="PANTHER" id="PTHR43180:SF28">
    <property type="entry name" value="NAD(P)-BINDING ROSSMANN-FOLD SUPERFAMILY PROTEIN"/>
    <property type="match status" value="1"/>
</dbReference>
<evidence type="ECO:0000256" key="3">
    <source>
        <dbReference type="ARBA" id="ARBA00023027"/>
    </source>
</evidence>
<dbReference type="InterPro" id="IPR002347">
    <property type="entry name" value="SDR_fam"/>
</dbReference>
<accession>A0ABS1D2H9</accession>
<organism evidence="6 7">
    <name type="scientific">Paracraurococcus ruber</name>
    <dbReference type="NCBI Taxonomy" id="77675"/>
    <lineage>
        <taxon>Bacteria</taxon>
        <taxon>Pseudomonadati</taxon>
        <taxon>Pseudomonadota</taxon>
        <taxon>Alphaproteobacteria</taxon>
        <taxon>Acetobacterales</taxon>
        <taxon>Roseomonadaceae</taxon>
        <taxon>Paracraurococcus</taxon>
    </lineage>
</organism>
<dbReference type="InterPro" id="IPR020904">
    <property type="entry name" value="Sc_DH/Rdtase_CS"/>
</dbReference>
<evidence type="ECO:0000256" key="1">
    <source>
        <dbReference type="ARBA" id="ARBA00006484"/>
    </source>
</evidence>
<dbReference type="Pfam" id="PF13561">
    <property type="entry name" value="adh_short_C2"/>
    <property type="match status" value="1"/>
</dbReference>
<evidence type="ECO:0000256" key="2">
    <source>
        <dbReference type="ARBA" id="ARBA00023002"/>
    </source>
</evidence>
<dbReference type="Proteomes" id="UP000697995">
    <property type="component" value="Unassembled WGS sequence"/>
</dbReference>
<dbReference type="InterPro" id="IPR036291">
    <property type="entry name" value="NAD(P)-bd_dom_sf"/>
</dbReference>
<evidence type="ECO:0000313" key="7">
    <source>
        <dbReference type="Proteomes" id="UP000697995"/>
    </source>
</evidence>
<reference evidence="6 7" key="1">
    <citation type="journal article" date="2020" name="Microorganisms">
        <title>Osmotic Adaptation and Compatible Solute Biosynthesis of Phototrophic Bacteria as Revealed from Genome Analyses.</title>
        <authorList>
            <person name="Imhoff J.F."/>
            <person name="Rahn T."/>
            <person name="Kunzel S."/>
            <person name="Keller A."/>
            <person name="Neulinger S.C."/>
        </authorList>
    </citation>
    <scope>NUCLEOTIDE SEQUENCE [LARGE SCALE GENOMIC DNA]</scope>
    <source>
        <strain evidence="6 7">DSM 15382</strain>
    </source>
</reference>
<keyword evidence="4" id="KW-0443">Lipid metabolism</keyword>
<dbReference type="Gene3D" id="3.40.50.720">
    <property type="entry name" value="NAD(P)-binding Rossmann-like Domain"/>
    <property type="match status" value="1"/>
</dbReference>
<dbReference type="NCBIfam" id="NF005559">
    <property type="entry name" value="PRK07231.1"/>
    <property type="match status" value="1"/>
</dbReference>
<evidence type="ECO:0000256" key="4">
    <source>
        <dbReference type="ARBA" id="ARBA00023098"/>
    </source>
</evidence>
<comment type="caution">
    <text evidence="6">The sequence shown here is derived from an EMBL/GenBank/DDBJ whole genome shotgun (WGS) entry which is preliminary data.</text>
</comment>
<keyword evidence="2" id="KW-0560">Oxidoreductase</keyword>
<dbReference type="PROSITE" id="PS00061">
    <property type="entry name" value="ADH_SHORT"/>
    <property type="match status" value="1"/>
</dbReference>
<dbReference type="PRINTS" id="PR00080">
    <property type="entry name" value="SDRFAMILY"/>
</dbReference>
<gene>
    <name evidence="6" type="ORF">CKO45_17905</name>
</gene>
<dbReference type="EMBL" id="NRSG01000147">
    <property type="protein sequence ID" value="MBK1660109.1"/>
    <property type="molecule type" value="Genomic_DNA"/>
</dbReference>